<protein>
    <submittedName>
        <fullName evidence="7">Protein FAR1-RELATED SEQUENCE 5</fullName>
    </submittedName>
</protein>
<evidence type="ECO:0000256" key="1">
    <source>
        <dbReference type="ARBA" id="ARBA00022723"/>
    </source>
</evidence>
<dbReference type="Pfam" id="PF04434">
    <property type="entry name" value="SWIM"/>
    <property type="match status" value="1"/>
</dbReference>
<evidence type="ECO:0000256" key="5">
    <source>
        <dbReference type="SAM" id="MobiDB-lite"/>
    </source>
</evidence>
<name>A0AAV8EME5_9POAL</name>
<dbReference type="InterPro" id="IPR006564">
    <property type="entry name" value="Znf_PMZ"/>
</dbReference>
<dbReference type="Pfam" id="PF10551">
    <property type="entry name" value="MULE"/>
    <property type="match status" value="1"/>
</dbReference>
<accession>A0AAV8EME5</accession>
<dbReference type="InterPro" id="IPR018289">
    <property type="entry name" value="MULE_transposase_dom"/>
</dbReference>
<dbReference type="EMBL" id="JAMFTS010000003">
    <property type="protein sequence ID" value="KAJ4782570.1"/>
    <property type="molecule type" value="Genomic_DNA"/>
</dbReference>
<evidence type="ECO:0000256" key="2">
    <source>
        <dbReference type="ARBA" id="ARBA00022771"/>
    </source>
</evidence>
<feature type="domain" description="SWIM-type" evidence="6">
    <location>
        <begin position="542"/>
        <end position="578"/>
    </location>
</feature>
<gene>
    <name evidence="7" type="ORF">LUZ62_066827</name>
</gene>
<reference evidence="7" key="1">
    <citation type="submission" date="2022-08" db="EMBL/GenBank/DDBJ databases">
        <authorList>
            <person name="Marques A."/>
        </authorList>
    </citation>
    <scope>NUCLEOTIDE SEQUENCE</scope>
    <source>
        <strain evidence="7">RhyPub2mFocal</strain>
        <tissue evidence="7">Leaves</tissue>
    </source>
</reference>
<dbReference type="InterPro" id="IPR007527">
    <property type="entry name" value="Znf_SWIM"/>
</dbReference>
<dbReference type="GO" id="GO:0008270">
    <property type="term" value="F:zinc ion binding"/>
    <property type="evidence" value="ECO:0007669"/>
    <property type="project" value="UniProtKB-KW"/>
</dbReference>
<sequence length="735" mass="85591">MSISPNSNSSYQEPLVFIDTVMEVEPETEATDGNLDGPKLFKGMIFPSLEKAEELYKAFAKANGFTVRIRNTREGSRGTISSREFVCSCQGFWEEKKGKSLDQNQERRTLTRRCGCLATLIVKWDKKNKTWIAHKFDNDHNHLMVSPKSKGYLQSNKCMPVIAKNLVEKFHETGLSIGKVPKILGTMEGVNFNERDCYNHMRDKRRKDLVVGDAQAVVEYCRRKQIENPNFFYAIDCDMEDRMINFFWVEARGRLYYEKFGDVVVFDTTYRTNKYEMPLANFVGVNHHLQSTLFGCALLQDEQEESFVWLFKTWLEAMHGKAPVSILTDQDQAIGNAVKRVFPNTVHRLCLWHITSKFPTKIGICKTGSEFQKEIKKCIRESVSPEAFEKDWKSIIEKYNMETDTWLNGLYEIRHSWIPIYNQTIFFAGMNTTQRSESMHSFFDSFVNKGTTLREFVMKYEKALESRYLDEQDEQYVSKYKFPTKAKSPLELHGANVYTRKVFNLFQIELREGIHLRTYKVGIDETFTIYEVSCFRSPEKKCVVHINLDSFKGWCECHLFEFKGILCRHILGILHKRDIEEIPAHFILPRWTKEVIYDMDIPLPSKGDELSLVLRNMVFYRMVNHLSAYLNTSEETYHFIVNSIEETYSKAAAMEGPTSEKNSEEPKQQELRDHAPLQDPVISRTKGRKKDSTKVSRKGRIMSGVEVSMQKRRKCSNCKVLGHDKRTCEQHNEES</sequence>
<dbReference type="Proteomes" id="UP001140206">
    <property type="component" value="Chromosome 3"/>
</dbReference>
<keyword evidence="3" id="KW-0862">Zinc</keyword>
<feature type="compositionally biased region" description="Basic residues" evidence="5">
    <location>
        <begin position="685"/>
        <end position="700"/>
    </location>
</feature>
<dbReference type="InterPro" id="IPR004330">
    <property type="entry name" value="FAR1_DNA_bnd_dom"/>
</dbReference>
<organism evidence="7 8">
    <name type="scientific">Rhynchospora pubera</name>
    <dbReference type="NCBI Taxonomy" id="906938"/>
    <lineage>
        <taxon>Eukaryota</taxon>
        <taxon>Viridiplantae</taxon>
        <taxon>Streptophyta</taxon>
        <taxon>Embryophyta</taxon>
        <taxon>Tracheophyta</taxon>
        <taxon>Spermatophyta</taxon>
        <taxon>Magnoliopsida</taxon>
        <taxon>Liliopsida</taxon>
        <taxon>Poales</taxon>
        <taxon>Cyperaceae</taxon>
        <taxon>Cyperoideae</taxon>
        <taxon>Rhynchosporeae</taxon>
        <taxon>Rhynchospora</taxon>
    </lineage>
</organism>
<keyword evidence="8" id="KW-1185">Reference proteome</keyword>
<evidence type="ECO:0000313" key="8">
    <source>
        <dbReference type="Proteomes" id="UP001140206"/>
    </source>
</evidence>
<feature type="region of interest" description="Disordered" evidence="5">
    <location>
        <begin position="652"/>
        <end position="700"/>
    </location>
</feature>
<proteinExistence type="predicted"/>
<keyword evidence="2 4" id="KW-0863">Zinc-finger</keyword>
<evidence type="ECO:0000313" key="7">
    <source>
        <dbReference type="EMBL" id="KAJ4782570.1"/>
    </source>
</evidence>
<evidence type="ECO:0000256" key="4">
    <source>
        <dbReference type="PROSITE-ProRule" id="PRU00325"/>
    </source>
</evidence>
<comment type="caution">
    <text evidence="7">The sequence shown here is derived from an EMBL/GenBank/DDBJ whole genome shotgun (WGS) entry which is preliminary data.</text>
</comment>
<dbReference type="Pfam" id="PF03101">
    <property type="entry name" value="FAR1"/>
    <property type="match status" value="1"/>
</dbReference>
<keyword evidence="1" id="KW-0479">Metal-binding</keyword>
<evidence type="ECO:0000259" key="6">
    <source>
        <dbReference type="PROSITE" id="PS50966"/>
    </source>
</evidence>
<dbReference type="PROSITE" id="PS50966">
    <property type="entry name" value="ZF_SWIM"/>
    <property type="match status" value="1"/>
</dbReference>
<dbReference type="AlphaFoldDB" id="A0AAV8EME5"/>
<feature type="compositionally biased region" description="Basic and acidic residues" evidence="5">
    <location>
        <begin position="661"/>
        <end position="676"/>
    </location>
</feature>
<evidence type="ECO:0000256" key="3">
    <source>
        <dbReference type="ARBA" id="ARBA00022833"/>
    </source>
</evidence>
<dbReference type="PANTHER" id="PTHR47718">
    <property type="entry name" value="OS01G0519700 PROTEIN"/>
    <property type="match status" value="1"/>
</dbReference>
<dbReference type="SMART" id="SM00575">
    <property type="entry name" value="ZnF_PMZ"/>
    <property type="match status" value="1"/>
</dbReference>